<evidence type="ECO:0000313" key="10">
    <source>
        <dbReference type="Proteomes" id="UP000242792"/>
    </source>
</evidence>
<evidence type="ECO:0000256" key="2">
    <source>
        <dbReference type="ARBA" id="ARBA00019841"/>
    </source>
</evidence>
<organism evidence="9 10">
    <name type="scientific">Comamonas kerstersii</name>
    <dbReference type="NCBI Taxonomy" id="225992"/>
    <lineage>
        <taxon>Bacteria</taxon>
        <taxon>Pseudomonadati</taxon>
        <taxon>Pseudomonadota</taxon>
        <taxon>Betaproteobacteria</taxon>
        <taxon>Burkholderiales</taxon>
        <taxon>Comamonadaceae</taxon>
        <taxon>Comamonas</taxon>
    </lineage>
</organism>
<evidence type="ECO:0000259" key="7">
    <source>
        <dbReference type="Pfam" id="PF02272"/>
    </source>
</evidence>
<dbReference type="Pfam" id="PF02272">
    <property type="entry name" value="DHHA1"/>
    <property type="match status" value="1"/>
</dbReference>
<dbReference type="Pfam" id="PF17768">
    <property type="entry name" value="RecJ_OB"/>
    <property type="match status" value="1"/>
</dbReference>
<dbReference type="Gene3D" id="3.10.310.30">
    <property type="match status" value="1"/>
</dbReference>
<accession>A0A1V0BEH7</accession>
<dbReference type="InterPro" id="IPR041122">
    <property type="entry name" value="RecJ_OB"/>
</dbReference>
<dbReference type="InterPro" id="IPR051673">
    <property type="entry name" value="SSDNA_exonuclease_RecJ"/>
</dbReference>
<evidence type="ECO:0000256" key="3">
    <source>
        <dbReference type="ARBA" id="ARBA00022722"/>
    </source>
</evidence>
<dbReference type="InterPro" id="IPR004610">
    <property type="entry name" value="RecJ"/>
</dbReference>
<sequence>MKIIEREIAEHSVQALVRSGVNPLLARLYVARGVQSCDELDTSLSKLLPPSDLKGIHEAARILADAIAAQRSICIVADYDCDGATACAVGVRGLRMLGAQHVTYEVPDRIQDGYGLSAPIARRVHAAGHEVLVTVDNGIGSIDGVAEAMRLGMTVVVTDHHLPGEVLPTPHAMVNPNQPGCSFASKHMAGVGVMFYVLLMLRAELRARGVFTAQTQPKLDTLLPLVALGTVADVVRLDTNNRRLVAQGLQRIRKGHMQAGIRGLYEAAGKEYWQATTSDFGFALGPRINAAGRLADMTIGIECLLTDDYGKALELAKLLTRINRERQEMESDMRVQAFALADELFEDGVTPPAAISVYDPEFHEGVVGIVASRVKDRLHRPTFVFAASQAEGKSHELKGSGRSIPGFHLRDALDLVAKRHPGVLLRFGGHAMAAGCTIAEDKFHEFERAFTQVAQEWLDAKTLTRCVETDGPLDPTFRRAEIVEQLNLEVWGQGFAPPTFSEDVEILSQRLVAEKHLKLKVRHRGDEVDGIWFGRTEPLPEWVHMAFRLDINEFRGERKVQFLVEGAQA</sequence>
<dbReference type="PANTHER" id="PTHR30255:SF2">
    <property type="entry name" value="SINGLE-STRANDED-DNA-SPECIFIC EXONUCLEASE RECJ"/>
    <property type="match status" value="1"/>
</dbReference>
<protein>
    <recommendedName>
        <fullName evidence="2">Single-stranded-DNA-specific exonuclease RecJ</fullName>
    </recommendedName>
</protein>
<dbReference type="SUPFAM" id="SSF64182">
    <property type="entry name" value="DHH phosphoesterases"/>
    <property type="match status" value="1"/>
</dbReference>
<feature type="domain" description="DDH" evidence="6">
    <location>
        <begin position="72"/>
        <end position="230"/>
    </location>
</feature>
<dbReference type="Proteomes" id="UP000242792">
    <property type="component" value="Chromosome"/>
</dbReference>
<evidence type="ECO:0000259" key="8">
    <source>
        <dbReference type="Pfam" id="PF17768"/>
    </source>
</evidence>
<dbReference type="GO" id="GO:0006310">
    <property type="term" value="P:DNA recombination"/>
    <property type="evidence" value="ECO:0007669"/>
    <property type="project" value="InterPro"/>
</dbReference>
<dbReference type="NCBIfam" id="TIGR00644">
    <property type="entry name" value="recJ"/>
    <property type="match status" value="1"/>
</dbReference>
<gene>
    <name evidence="9" type="ORF">B5M06_08740</name>
</gene>
<dbReference type="AlphaFoldDB" id="A0A1V0BEH7"/>
<feature type="domain" description="DHHA1" evidence="7">
    <location>
        <begin position="356"/>
        <end position="455"/>
    </location>
</feature>
<dbReference type="InterPro" id="IPR038763">
    <property type="entry name" value="DHH_sf"/>
</dbReference>
<comment type="similarity">
    <text evidence="1">Belongs to the RecJ family.</text>
</comment>
<dbReference type="RefSeq" id="WP_054065083.1">
    <property type="nucleotide sequence ID" value="NZ_CP020121.1"/>
</dbReference>
<dbReference type="GO" id="GO:0008409">
    <property type="term" value="F:5'-3' exonuclease activity"/>
    <property type="evidence" value="ECO:0007669"/>
    <property type="project" value="InterPro"/>
</dbReference>
<proteinExistence type="inferred from homology"/>
<dbReference type="EMBL" id="CP020121">
    <property type="protein sequence ID" value="AQZ98327.1"/>
    <property type="molecule type" value="Genomic_DNA"/>
</dbReference>
<dbReference type="OrthoDB" id="9809852at2"/>
<evidence type="ECO:0000259" key="6">
    <source>
        <dbReference type="Pfam" id="PF01368"/>
    </source>
</evidence>
<keyword evidence="4" id="KW-0378">Hydrolase</keyword>
<evidence type="ECO:0000313" key="9">
    <source>
        <dbReference type="EMBL" id="AQZ98327.1"/>
    </source>
</evidence>
<evidence type="ECO:0000256" key="5">
    <source>
        <dbReference type="ARBA" id="ARBA00022839"/>
    </source>
</evidence>
<feature type="domain" description="RecJ OB" evidence="8">
    <location>
        <begin position="469"/>
        <end position="565"/>
    </location>
</feature>
<dbReference type="GO" id="GO:0006281">
    <property type="term" value="P:DNA repair"/>
    <property type="evidence" value="ECO:0007669"/>
    <property type="project" value="InterPro"/>
</dbReference>
<dbReference type="GO" id="GO:0003676">
    <property type="term" value="F:nucleic acid binding"/>
    <property type="evidence" value="ECO:0007669"/>
    <property type="project" value="InterPro"/>
</dbReference>
<keyword evidence="3" id="KW-0540">Nuclease</keyword>
<dbReference type="Pfam" id="PF01368">
    <property type="entry name" value="DHH"/>
    <property type="match status" value="1"/>
</dbReference>
<reference evidence="9 10" key="1">
    <citation type="submission" date="2017-03" db="EMBL/GenBank/DDBJ databases">
        <title>Rapid Whole Genome Sequencing of Comamonas kerstersii Causing Continuous ambulatory Peritoneal Dialysis-Associated Peritonitis.</title>
        <authorList>
            <person name="Zheng B."/>
        </authorList>
    </citation>
    <scope>NUCLEOTIDE SEQUENCE [LARGE SCALE GENOMIC DNA]</scope>
    <source>
        <strain evidence="9 10">8943</strain>
    </source>
</reference>
<evidence type="ECO:0000256" key="4">
    <source>
        <dbReference type="ARBA" id="ARBA00022801"/>
    </source>
</evidence>
<dbReference type="KEGG" id="cke:B5M06_08740"/>
<dbReference type="InterPro" id="IPR001667">
    <property type="entry name" value="DDH_dom"/>
</dbReference>
<dbReference type="GeneID" id="83039406"/>
<name>A0A1V0BEH7_9BURK</name>
<keyword evidence="5 9" id="KW-0269">Exonuclease</keyword>
<dbReference type="InterPro" id="IPR003156">
    <property type="entry name" value="DHHA1_dom"/>
</dbReference>
<dbReference type="PANTHER" id="PTHR30255">
    <property type="entry name" value="SINGLE-STRANDED-DNA-SPECIFIC EXONUCLEASE RECJ"/>
    <property type="match status" value="1"/>
</dbReference>
<dbReference type="Gene3D" id="3.90.1640.30">
    <property type="match status" value="1"/>
</dbReference>
<evidence type="ECO:0000256" key="1">
    <source>
        <dbReference type="ARBA" id="ARBA00005915"/>
    </source>
</evidence>